<gene>
    <name evidence="1" type="ORF">IPJ48_02535</name>
</gene>
<reference evidence="1" key="1">
    <citation type="submission" date="2020-10" db="EMBL/GenBank/DDBJ databases">
        <title>Connecting structure to function with the recovery of over 1000 high-quality activated sludge metagenome-assembled genomes encoding full-length rRNA genes using long-read sequencing.</title>
        <authorList>
            <person name="Singleton C.M."/>
            <person name="Petriglieri F."/>
            <person name="Kristensen J.M."/>
            <person name="Kirkegaard R.H."/>
            <person name="Michaelsen T.Y."/>
            <person name="Andersen M.H."/>
            <person name="Karst S.M."/>
            <person name="Dueholm M.S."/>
            <person name="Nielsen P.H."/>
            <person name="Albertsen M."/>
        </authorList>
    </citation>
    <scope>NUCLEOTIDE SEQUENCE</scope>
    <source>
        <strain evidence="1">EsbW_18-Q3-R4-48_MAXAC.044</strain>
    </source>
</reference>
<sequence length="342" mass="39395">MFSENAGVACSTVLISTLMTVKIQNMLDLTGCGVRTIDIMDTDERYLVLQLINRLYPKNPWSEAYFDWQYRQGPNGHAKLRIVEADARIVSMYTATRKRLSLLGEERSAWMVQDVMTDPAFRGRGFLNQLATLFMADMEAENSCAYTFPNKYSENSFRRSGWTELMRVPIRIASTRQMVVDKQPRPVNSFEVETAGIWREARIPIGVFRDHTYLNWRYGRPETDYSRFTLGDEDGVLVLKVFDDGRHRIVHICELFVRSSCRQTLVGPTLAFVHSFARLNGAELITCWLPDGHSDLIQYERAGFMRDLANDRFIFVHGAKDVADKFVRGENWHLTQGDSDVY</sequence>
<dbReference type="AlphaFoldDB" id="A0A9D7F4P3"/>
<comment type="caution">
    <text evidence="1">The sequence shown here is derived from an EMBL/GenBank/DDBJ whole genome shotgun (WGS) entry which is preliminary data.</text>
</comment>
<dbReference type="Proteomes" id="UP000886602">
    <property type="component" value="Unassembled WGS sequence"/>
</dbReference>
<proteinExistence type="predicted"/>
<dbReference type="Pfam" id="PF13527">
    <property type="entry name" value="Acetyltransf_9"/>
    <property type="match status" value="1"/>
</dbReference>
<organism evidence="1 2">
    <name type="scientific">Candidatus Propionivibrio dominans</name>
    <dbReference type="NCBI Taxonomy" id="2954373"/>
    <lineage>
        <taxon>Bacteria</taxon>
        <taxon>Pseudomonadati</taxon>
        <taxon>Pseudomonadota</taxon>
        <taxon>Betaproteobacteria</taxon>
        <taxon>Rhodocyclales</taxon>
        <taxon>Rhodocyclaceae</taxon>
        <taxon>Propionivibrio</taxon>
    </lineage>
</organism>
<dbReference type="Gene3D" id="3.40.630.30">
    <property type="match status" value="1"/>
</dbReference>
<dbReference type="InterPro" id="IPR016181">
    <property type="entry name" value="Acyl_CoA_acyltransferase"/>
</dbReference>
<protein>
    <submittedName>
        <fullName evidence="1">GNAT family N-acetyltransferase</fullName>
    </submittedName>
</protein>
<name>A0A9D7F4P3_9RHOO</name>
<evidence type="ECO:0000313" key="1">
    <source>
        <dbReference type="EMBL" id="MBK7422050.1"/>
    </source>
</evidence>
<accession>A0A9D7F4P3</accession>
<dbReference type="SUPFAM" id="SSF55729">
    <property type="entry name" value="Acyl-CoA N-acyltransferases (Nat)"/>
    <property type="match status" value="1"/>
</dbReference>
<dbReference type="EMBL" id="JADJNC010000004">
    <property type="protein sequence ID" value="MBK7422050.1"/>
    <property type="molecule type" value="Genomic_DNA"/>
</dbReference>
<evidence type="ECO:0000313" key="2">
    <source>
        <dbReference type="Proteomes" id="UP000886602"/>
    </source>
</evidence>